<dbReference type="Gene3D" id="3.40.228.10">
    <property type="entry name" value="Dimethylsulfoxide Reductase, domain 2"/>
    <property type="match status" value="1"/>
</dbReference>
<evidence type="ECO:0000313" key="15">
    <source>
        <dbReference type="EMBL" id="PSV94279.1"/>
    </source>
</evidence>
<dbReference type="OrthoDB" id="9815647at2"/>
<dbReference type="Pfam" id="PF00384">
    <property type="entry name" value="Molybdopterin"/>
    <property type="match status" value="1"/>
</dbReference>
<dbReference type="InterPro" id="IPR006311">
    <property type="entry name" value="TAT_signal"/>
</dbReference>
<evidence type="ECO:0000256" key="13">
    <source>
        <dbReference type="SAM" id="SignalP"/>
    </source>
</evidence>
<keyword evidence="8 13" id="KW-0732">Signal</keyword>
<keyword evidence="6 12" id="KW-0349">Heme</keyword>
<gene>
    <name evidence="15" type="ORF">C9I88_15230</name>
    <name evidence="16" type="ORF">C9J52_12125</name>
</gene>
<dbReference type="GO" id="GO:0030151">
    <property type="term" value="F:molybdenum ion binding"/>
    <property type="evidence" value="ECO:0007669"/>
    <property type="project" value="TreeGrafter"/>
</dbReference>
<evidence type="ECO:0000256" key="10">
    <source>
        <dbReference type="ARBA" id="ARBA00023002"/>
    </source>
</evidence>
<sequence length="891" mass="98750">MPISRRNFLKSAIATAIAANGLTLFPANFAFADDTLLIPSASHWGPFYGVVKDGKLVGIQPRKEIDPLPTEMLLEGLLSRTYNKTRIQYPMVRKSYLENLGGDTKPELRGKEPFVRVSWDTALQLTASAILHTIENKGNQGIFDSSYDGWSNTGLLRPPVVQGRFFNLIGGCSTTIGDYSAGASTVILPHIVGDMEVYSPQTAWPVIEKNTEVFVLVGSDPWKTNRVEFRVADHQMQSHWLKWKQKGIKFISINPKRTTTDRNLDSEWVSIIPGTDTALFNAMAFHLQDQKLADLEYLKKYTVGYEQYLDYLLGKQDGVAKTPEWAAKITGIPADEIKKLAVLFKSKKTQIAAGWAVQRADHGEMIHWAIINFAAMAGKIGKPGEGFGFSWHYGNGGMPQSGASLPVTLGQGFNPVSAGCPVVLQSEMLRNPGKSFTYNGQTLKFPDISMVYNSGNNLFSHQQNLNALIKAMNDKVETYVCQDTWWCASARFADIVLPATSALERVDITSGGTYSNNKVYAMQQVIEPYGESLDDYEIFRRLAKIFHVEEKYTTGKDMMTLLKTAYESSTAAKVKPFDEFWKDGVTVMPTPEKADYWQRHGAFYDDPEKHPLHTPSGKIELYSESIAKMKLDDCPPVPTYLQPFEFLGNAKEGQLHILSPHPWMRLHSQMANADTNSYECVDGRQYLLINDQDAHAQGIKDGDLVELHNDRGALLCGAKLSNEVRRGVACLHEGAWMQLDKLGRCNSGQINIITSDQSCGGLSQGTSANTCLAYYKKCTDPCSPNKAYEPPMIEQPTGPNDGSILPMVDLNIDGRIALLHKANSGKKAPKISRGQEIFYATCTMCHAAPNPSAHTRAQWAGITESMFPRAGLNAADRKLVLEYLDKHAAKA</sequence>
<protein>
    <recommendedName>
        <fullName evidence="4">trimethylamine-N-oxide reductase</fullName>
        <ecNumber evidence="4">1.7.2.3</ecNumber>
    </recommendedName>
</protein>
<evidence type="ECO:0000256" key="1">
    <source>
        <dbReference type="ARBA" id="ARBA00001942"/>
    </source>
</evidence>
<evidence type="ECO:0000256" key="4">
    <source>
        <dbReference type="ARBA" id="ARBA00011885"/>
    </source>
</evidence>
<evidence type="ECO:0000256" key="9">
    <source>
        <dbReference type="ARBA" id="ARBA00022764"/>
    </source>
</evidence>
<comment type="subcellular location">
    <subcellularLocation>
        <location evidence="2">Periplasm</location>
    </subcellularLocation>
</comment>
<evidence type="ECO:0000256" key="11">
    <source>
        <dbReference type="ARBA" id="ARBA00023004"/>
    </source>
</evidence>
<evidence type="ECO:0000313" key="18">
    <source>
        <dbReference type="Proteomes" id="UP000241954"/>
    </source>
</evidence>
<dbReference type="GO" id="GO:0030288">
    <property type="term" value="C:outer membrane-bounded periplasmic space"/>
    <property type="evidence" value="ECO:0007669"/>
    <property type="project" value="TreeGrafter"/>
</dbReference>
<dbReference type="GO" id="GO:0020037">
    <property type="term" value="F:heme binding"/>
    <property type="evidence" value="ECO:0007669"/>
    <property type="project" value="InterPro"/>
</dbReference>
<dbReference type="SUPFAM" id="SSF53706">
    <property type="entry name" value="Formate dehydrogenase/DMSO reductase, domains 1-3"/>
    <property type="match status" value="1"/>
</dbReference>
<name>A0A0D8PWM5_9GAMM</name>
<dbReference type="PANTHER" id="PTHR43742">
    <property type="entry name" value="TRIMETHYLAMINE-N-OXIDE REDUCTASE"/>
    <property type="match status" value="1"/>
</dbReference>
<feature type="signal peptide" evidence="13">
    <location>
        <begin position="1"/>
        <end position="32"/>
    </location>
</feature>
<evidence type="ECO:0000256" key="12">
    <source>
        <dbReference type="PROSITE-ProRule" id="PRU00433"/>
    </source>
</evidence>
<dbReference type="Proteomes" id="UP000241190">
    <property type="component" value="Unassembled WGS sequence"/>
</dbReference>
<dbReference type="EMBL" id="PYLW01000019">
    <property type="protein sequence ID" value="PSV94279.1"/>
    <property type="molecule type" value="Genomic_DNA"/>
</dbReference>
<dbReference type="InterPro" id="IPR050612">
    <property type="entry name" value="Prok_Mopterin_Oxidored"/>
</dbReference>
<reference evidence="15 18" key="1">
    <citation type="submission" date="2018-01" db="EMBL/GenBank/DDBJ databases">
        <title>Whole genome sequencing of Histamine producing bacteria.</title>
        <authorList>
            <person name="Butler K."/>
        </authorList>
    </citation>
    <scope>NUCLEOTIDE SEQUENCE [LARGE SCALE GENOMIC DNA]</scope>
    <source>
        <strain evidence="16 17">ATCC 51761</strain>
        <strain evidence="15 18">NCIMB 13481</strain>
    </source>
</reference>
<accession>A0A0D8PWM5</accession>
<dbReference type="Pfam" id="PF18364">
    <property type="entry name" value="Molybdopterin_N"/>
    <property type="match status" value="1"/>
</dbReference>
<dbReference type="AlphaFoldDB" id="A0A0D8PWM5"/>
<dbReference type="InterPro" id="IPR006655">
    <property type="entry name" value="Mopterin_OxRdtase_prok_CS"/>
</dbReference>
<dbReference type="GO" id="GO:0009055">
    <property type="term" value="F:electron transfer activity"/>
    <property type="evidence" value="ECO:0007669"/>
    <property type="project" value="InterPro"/>
</dbReference>
<dbReference type="RefSeq" id="WP_045037106.1">
    <property type="nucleotide sequence ID" value="NZ_JZSR01000016.1"/>
</dbReference>
<dbReference type="PROSITE" id="PS51007">
    <property type="entry name" value="CYTC"/>
    <property type="match status" value="1"/>
</dbReference>
<comment type="caution">
    <text evidence="15">The sequence shown here is derived from an EMBL/GenBank/DDBJ whole genome shotgun (WGS) entry which is preliminary data.</text>
</comment>
<dbReference type="Gene3D" id="3.90.55.10">
    <property type="entry name" value="Dimethylsulfoxide Reductase, domain 3"/>
    <property type="match status" value="1"/>
</dbReference>
<proteinExistence type="inferred from homology"/>
<feature type="chain" id="PRO_5030006055" description="trimethylamine-N-oxide reductase" evidence="13">
    <location>
        <begin position="33"/>
        <end position="891"/>
    </location>
</feature>
<dbReference type="InterPro" id="IPR009056">
    <property type="entry name" value="Cyt_c-like_dom"/>
</dbReference>
<dbReference type="InterPro" id="IPR036909">
    <property type="entry name" value="Cyt_c-like_dom_sf"/>
</dbReference>
<keyword evidence="9" id="KW-0574">Periplasm</keyword>
<dbReference type="InterPro" id="IPR041460">
    <property type="entry name" value="Molybdopterin_N"/>
</dbReference>
<dbReference type="Pfam" id="PF01568">
    <property type="entry name" value="Molydop_binding"/>
    <property type="match status" value="1"/>
</dbReference>
<dbReference type="GeneID" id="93547121"/>
<dbReference type="Proteomes" id="UP000241954">
    <property type="component" value="Unassembled WGS sequence"/>
</dbReference>
<dbReference type="GO" id="GO:0009061">
    <property type="term" value="P:anaerobic respiration"/>
    <property type="evidence" value="ECO:0007669"/>
    <property type="project" value="TreeGrafter"/>
</dbReference>
<comment type="similarity">
    <text evidence="3">Belongs to the prokaryotic molybdopterin-containing oxidoreductase family.</text>
</comment>
<dbReference type="InterPro" id="IPR006657">
    <property type="entry name" value="MoPterin_dinucl-bd_dom"/>
</dbReference>
<dbReference type="Gene3D" id="3.40.50.740">
    <property type="match status" value="1"/>
</dbReference>
<dbReference type="InterPro" id="IPR006656">
    <property type="entry name" value="Mopterin_OxRdtase"/>
</dbReference>
<dbReference type="PROSITE" id="PS51318">
    <property type="entry name" value="TAT"/>
    <property type="match status" value="1"/>
</dbReference>
<evidence type="ECO:0000256" key="2">
    <source>
        <dbReference type="ARBA" id="ARBA00004418"/>
    </source>
</evidence>
<keyword evidence="7 12" id="KW-0479">Metal-binding</keyword>
<dbReference type="EC" id="1.7.2.3" evidence="4"/>
<dbReference type="GO" id="GO:0050626">
    <property type="term" value="F:trimethylamine-N-oxide reductase (cytochrome c) activity"/>
    <property type="evidence" value="ECO:0007669"/>
    <property type="project" value="UniProtKB-EC"/>
</dbReference>
<evidence type="ECO:0000313" key="17">
    <source>
        <dbReference type="Proteomes" id="UP000241190"/>
    </source>
</evidence>
<dbReference type="SUPFAM" id="SSF46626">
    <property type="entry name" value="Cytochrome c"/>
    <property type="match status" value="1"/>
</dbReference>
<feature type="domain" description="Cytochrome c" evidence="14">
    <location>
        <begin position="829"/>
        <end position="891"/>
    </location>
</feature>
<keyword evidence="17" id="KW-1185">Reference proteome</keyword>
<keyword evidence="5" id="KW-0500">Molybdenum</keyword>
<dbReference type="InterPro" id="IPR009010">
    <property type="entry name" value="Asp_de-COase-like_dom_sf"/>
</dbReference>
<dbReference type="GO" id="GO:0043546">
    <property type="term" value="F:molybdopterin cofactor binding"/>
    <property type="evidence" value="ECO:0007669"/>
    <property type="project" value="InterPro"/>
</dbReference>
<evidence type="ECO:0000256" key="6">
    <source>
        <dbReference type="ARBA" id="ARBA00022617"/>
    </source>
</evidence>
<evidence type="ECO:0000256" key="8">
    <source>
        <dbReference type="ARBA" id="ARBA00022729"/>
    </source>
</evidence>
<evidence type="ECO:0000256" key="5">
    <source>
        <dbReference type="ARBA" id="ARBA00022505"/>
    </source>
</evidence>
<organism evidence="15 18">
    <name type="scientific">Photobacterium iliopiscarium</name>
    <dbReference type="NCBI Taxonomy" id="56192"/>
    <lineage>
        <taxon>Bacteria</taxon>
        <taxon>Pseudomonadati</taxon>
        <taxon>Pseudomonadota</taxon>
        <taxon>Gammaproteobacteria</taxon>
        <taxon>Vibrionales</taxon>
        <taxon>Vibrionaceae</taxon>
        <taxon>Photobacterium</taxon>
    </lineage>
</organism>
<keyword evidence="10" id="KW-0560">Oxidoreductase</keyword>
<dbReference type="STRING" id="56192.UB38_08115"/>
<evidence type="ECO:0000256" key="7">
    <source>
        <dbReference type="ARBA" id="ARBA00022723"/>
    </source>
</evidence>
<evidence type="ECO:0000259" key="14">
    <source>
        <dbReference type="PROSITE" id="PS51007"/>
    </source>
</evidence>
<dbReference type="Gene3D" id="1.10.760.10">
    <property type="entry name" value="Cytochrome c-like domain"/>
    <property type="match status" value="1"/>
</dbReference>
<dbReference type="PANTHER" id="PTHR43742:SF10">
    <property type="entry name" value="TRIMETHYLAMINE-N-OXIDE REDUCTASE 2"/>
    <property type="match status" value="1"/>
</dbReference>
<dbReference type="Gene3D" id="2.40.40.20">
    <property type="match status" value="1"/>
</dbReference>
<evidence type="ECO:0000256" key="3">
    <source>
        <dbReference type="ARBA" id="ARBA00010312"/>
    </source>
</evidence>
<dbReference type="EMBL" id="PYOP01000018">
    <property type="protein sequence ID" value="PSW95168.1"/>
    <property type="molecule type" value="Genomic_DNA"/>
</dbReference>
<dbReference type="SUPFAM" id="SSF50692">
    <property type="entry name" value="ADC-like"/>
    <property type="match status" value="1"/>
</dbReference>
<comment type="cofactor">
    <cofactor evidence="1">
        <name>Mo-bis(molybdopterin guanine dinucleotide)</name>
        <dbReference type="ChEBI" id="CHEBI:60539"/>
    </cofactor>
</comment>
<dbReference type="PROSITE" id="PS00932">
    <property type="entry name" value="MOLYBDOPTERIN_PROK_3"/>
    <property type="match status" value="1"/>
</dbReference>
<keyword evidence="11 12" id="KW-0408">Iron</keyword>
<evidence type="ECO:0000313" key="16">
    <source>
        <dbReference type="EMBL" id="PSW95168.1"/>
    </source>
</evidence>